<evidence type="ECO:0000256" key="4">
    <source>
        <dbReference type="SAM" id="Phobius"/>
    </source>
</evidence>
<dbReference type="Pfam" id="PF00172">
    <property type="entry name" value="Zn_clus"/>
    <property type="match status" value="1"/>
</dbReference>
<dbReference type="InterPro" id="IPR050987">
    <property type="entry name" value="AtrR-like"/>
</dbReference>
<dbReference type="InterPro" id="IPR007219">
    <property type="entry name" value="XnlR_reg_dom"/>
</dbReference>
<dbReference type="SMART" id="SM00906">
    <property type="entry name" value="Fungal_trans"/>
    <property type="match status" value="1"/>
</dbReference>
<dbReference type="InterPro" id="IPR001138">
    <property type="entry name" value="Zn2Cys6_DnaBD"/>
</dbReference>
<dbReference type="GO" id="GO:0003677">
    <property type="term" value="F:DNA binding"/>
    <property type="evidence" value="ECO:0007669"/>
    <property type="project" value="InterPro"/>
</dbReference>
<evidence type="ECO:0000313" key="6">
    <source>
        <dbReference type="EMBL" id="KAK0725799.1"/>
    </source>
</evidence>
<dbReference type="GO" id="GO:0008270">
    <property type="term" value="F:zinc ion binding"/>
    <property type="evidence" value="ECO:0007669"/>
    <property type="project" value="InterPro"/>
</dbReference>
<accession>A0AA40B166</accession>
<keyword evidence="4" id="KW-0812">Transmembrane</keyword>
<dbReference type="GO" id="GO:0006351">
    <property type="term" value="P:DNA-templated transcription"/>
    <property type="evidence" value="ECO:0007669"/>
    <property type="project" value="InterPro"/>
</dbReference>
<feature type="domain" description="Zn(2)-C6 fungal-type" evidence="5">
    <location>
        <begin position="19"/>
        <end position="48"/>
    </location>
</feature>
<dbReference type="CDD" id="cd12148">
    <property type="entry name" value="fungal_TF_MHR"/>
    <property type="match status" value="1"/>
</dbReference>
<dbReference type="CDD" id="cd00067">
    <property type="entry name" value="GAL4"/>
    <property type="match status" value="1"/>
</dbReference>
<keyword evidence="2" id="KW-0539">Nucleus</keyword>
<evidence type="ECO:0000256" key="2">
    <source>
        <dbReference type="ARBA" id="ARBA00023242"/>
    </source>
</evidence>
<keyword evidence="1" id="KW-0479">Metal-binding</keyword>
<evidence type="ECO:0000259" key="5">
    <source>
        <dbReference type="PROSITE" id="PS50048"/>
    </source>
</evidence>
<keyword evidence="7" id="KW-1185">Reference proteome</keyword>
<reference evidence="6" key="1">
    <citation type="submission" date="2023-06" db="EMBL/GenBank/DDBJ databases">
        <title>Genome-scale phylogeny and comparative genomics of the fungal order Sordariales.</title>
        <authorList>
            <consortium name="Lawrence Berkeley National Laboratory"/>
            <person name="Hensen N."/>
            <person name="Bonometti L."/>
            <person name="Westerberg I."/>
            <person name="Brannstrom I.O."/>
            <person name="Guillou S."/>
            <person name="Cros-Aarteil S."/>
            <person name="Calhoun S."/>
            <person name="Haridas S."/>
            <person name="Kuo A."/>
            <person name="Mondo S."/>
            <person name="Pangilinan J."/>
            <person name="Riley R."/>
            <person name="Labutti K."/>
            <person name="Andreopoulos B."/>
            <person name="Lipzen A."/>
            <person name="Chen C."/>
            <person name="Yanf M."/>
            <person name="Daum C."/>
            <person name="Ng V."/>
            <person name="Clum A."/>
            <person name="Steindorff A."/>
            <person name="Ohm R."/>
            <person name="Martin F."/>
            <person name="Silar P."/>
            <person name="Natvig D."/>
            <person name="Lalanne C."/>
            <person name="Gautier V."/>
            <person name="Ament-Velasquez S.L."/>
            <person name="Kruys A."/>
            <person name="Hutchinson M.I."/>
            <person name="Powell A.J."/>
            <person name="Barry K."/>
            <person name="Miller A.N."/>
            <person name="Grigoriev I.V."/>
            <person name="Debuchy R."/>
            <person name="Gladieux P."/>
            <person name="Thoren M.H."/>
            <person name="Johannesson H."/>
        </authorList>
    </citation>
    <scope>NUCLEOTIDE SEQUENCE</scope>
    <source>
        <strain evidence="6">SMH4607-1</strain>
    </source>
</reference>
<dbReference type="PROSITE" id="PS00463">
    <property type="entry name" value="ZN2_CY6_FUNGAL_1"/>
    <property type="match status" value="1"/>
</dbReference>
<evidence type="ECO:0000313" key="7">
    <source>
        <dbReference type="Proteomes" id="UP001172102"/>
    </source>
</evidence>
<keyword evidence="4" id="KW-1133">Transmembrane helix</keyword>
<organism evidence="6 7">
    <name type="scientific">Lasiosphaeris hirsuta</name>
    <dbReference type="NCBI Taxonomy" id="260670"/>
    <lineage>
        <taxon>Eukaryota</taxon>
        <taxon>Fungi</taxon>
        <taxon>Dikarya</taxon>
        <taxon>Ascomycota</taxon>
        <taxon>Pezizomycotina</taxon>
        <taxon>Sordariomycetes</taxon>
        <taxon>Sordariomycetidae</taxon>
        <taxon>Sordariales</taxon>
        <taxon>Lasiosphaeriaceae</taxon>
        <taxon>Lasiosphaeris</taxon>
    </lineage>
</organism>
<dbReference type="PROSITE" id="PS50048">
    <property type="entry name" value="ZN2_CY6_FUNGAL_2"/>
    <property type="match status" value="1"/>
</dbReference>
<name>A0AA40B166_9PEZI</name>
<comment type="caution">
    <text evidence="6">The sequence shown here is derived from an EMBL/GenBank/DDBJ whole genome shotgun (WGS) entry which is preliminary data.</text>
</comment>
<keyword evidence="4" id="KW-0472">Membrane</keyword>
<protein>
    <recommendedName>
        <fullName evidence="5">Zn(2)-C6 fungal-type domain-containing protein</fullName>
    </recommendedName>
</protein>
<dbReference type="AlphaFoldDB" id="A0AA40B166"/>
<feature type="region of interest" description="Disordered" evidence="3">
    <location>
        <begin position="96"/>
        <end position="137"/>
    </location>
</feature>
<sequence>MDMGERDHSESPENAARRACDQCRLRKIRCDKDVPCSNCKTANRACSTTGAGQRPKEARQRVLISTQYERKIDQFESRLAGIEGMLRDLTISLAGRSPSAPSSTAATALSDHNSPSSAAPRTSNATSTPSSIARDGVSRHIEERHDNFSDDENLDSAFEGNSSMAAQTVFASDFLQSAVTRTALREHNPDMESALSSLRQIVAMQNRPTSHEFHFENVKPLPKGGFRDLPMPPLQLVVSLLRELKGKIRSPCFTLMCGVVMSDKYNERCRRVYFATEDFSLTSFAIVNSGLYFLFQEKAWSAEGARKVELLGYQDMCRDNLETALANLPMLMPERRESVDVLLMGATYAVEISKFTLAWRLNSAAAIMCQTLGYHRIPPPSKTPTVEEQHANNAKQTAFWFTYLIDKALSLRFGRASAIQDYDITIPRTLGHHMASREWANVFNQWIMHAELIGKAYENLYSPAALARQPEQRIESARQLIGMLQTIAGERNDLSHQIRVARGPERSFPEMSGNGVNPYSIDMCAMSDHVVYHSAMTLIYRAIPSPPGSRGTFNAECIDAARKAFESHHDCMRLAGNNLDAMAGYMHWTVLYVPFVPVIVLFCNIIETSDVEDLSRLEAFTNSLQAVSEMSKATDKFMRVCQILCKVARIYIESKTQQEQDQDMNLVGNDIDMYLSQLGGVSGMDMDASQNSRLGNWFSGNRHIFGLVEEDLSDFEPKFWLSPNGVP</sequence>
<evidence type="ECO:0000256" key="1">
    <source>
        <dbReference type="ARBA" id="ARBA00022723"/>
    </source>
</evidence>
<feature type="transmembrane region" description="Helical" evidence="4">
    <location>
        <begin position="585"/>
        <end position="606"/>
    </location>
</feature>
<feature type="compositionally biased region" description="Low complexity" evidence="3">
    <location>
        <begin position="97"/>
        <end position="108"/>
    </location>
</feature>
<dbReference type="Proteomes" id="UP001172102">
    <property type="component" value="Unassembled WGS sequence"/>
</dbReference>
<dbReference type="PANTHER" id="PTHR46910">
    <property type="entry name" value="TRANSCRIPTION FACTOR PDR1"/>
    <property type="match status" value="1"/>
</dbReference>
<dbReference type="SUPFAM" id="SSF57701">
    <property type="entry name" value="Zn2/Cys6 DNA-binding domain"/>
    <property type="match status" value="1"/>
</dbReference>
<dbReference type="Gene3D" id="4.10.240.10">
    <property type="entry name" value="Zn(2)-C6 fungal-type DNA-binding domain"/>
    <property type="match status" value="1"/>
</dbReference>
<evidence type="ECO:0000256" key="3">
    <source>
        <dbReference type="SAM" id="MobiDB-lite"/>
    </source>
</evidence>
<dbReference type="EMBL" id="JAUKUA010000002">
    <property type="protein sequence ID" value="KAK0725799.1"/>
    <property type="molecule type" value="Genomic_DNA"/>
</dbReference>
<feature type="compositionally biased region" description="Polar residues" evidence="3">
    <location>
        <begin position="110"/>
        <end position="131"/>
    </location>
</feature>
<gene>
    <name evidence="6" type="ORF">B0H67DRAFT_598868</name>
</gene>
<proteinExistence type="predicted"/>
<dbReference type="PANTHER" id="PTHR46910:SF5">
    <property type="entry name" value="ZN(II)2CYS6 TRANSCRIPTION FACTOR (EUROFUNG)"/>
    <property type="match status" value="1"/>
</dbReference>
<dbReference type="SMART" id="SM00066">
    <property type="entry name" value="GAL4"/>
    <property type="match status" value="1"/>
</dbReference>
<dbReference type="GO" id="GO:0000981">
    <property type="term" value="F:DNA-binding transcription factor activity, RNA polymerase II-specific"/>
    <property type="evidence" value="ECO:0007669"/>
    <property type="project" value="InterPro"/>
</dbReference>
<dbReference type="InterPro" id="IPR036864">
    <property type="entry name" value="Zn2-C6_fun-type_DNA-bd_sf"/>
</dbReference>
<dbReference type="Pfam" id="PF04082">
    <property type="entry name" value="Fungal_trans"/>
    <property type="match status" value="1"/>
</dbReference>